<sequence length="108" mass="12322">MRLIHGLMTFPDKWTCEERLKMNTTQLSFQDTGYLIVADRLRSSIVGGELLDRFKIRDEILFLIDVVDAQKSSSLIVQSALNVARSHAVLGRPLRALSRLETVLTEHR</sequence>
<evidence type="ECO:0000313" key="2">
    <source>
        <dbReference type="Proteomes" id="UP001431019"/>
    </source>
</evidence>
<gene>
    <name evidence="1" type="ORF">LJ656_06935</name>
</gene>
<organism evidence="1 2">
    <name type="scientific">Paraburkholderia sejongensis</name>
    <dbReference type="NCBI Taxonomy" id="2886946"/>
    <lineage>
        <taxon>Bacteria</taxon>
        <taxon>Pseudomonadati</taxon>
        <taxon>Pseudomonadota</taxon>
        <taxon>Betaproteobacteria</taxon>
        <taxon>Burkholderiales</taxon>
        <taxon>Burkholderiaceae</taxon>
        <taxon>Paraburkholderia</taxon>
    </lineage>
</organism>
<protein>
    <submittedName>
        <fullName evidence="1">Uncharacterized protein</fullName>
    </submittedName>
</protein>
<accession>A0ABS8JRE7</accession>
<dbReference type="EMBL" id="JAJITD010000003">
    <property type="protein sequence ID" value="MCC8392319.1"/>
    <property type="molecule type" value="Genomic_DNA"/>
</dbReference>
<proteinExistence type="predicted"/>
<comment type="caution">
    <text evidence="1">The sequence shown here is derived from an EMBL/GenBank/DDBJ whole genome shotgun (WGS) entry which is preliminary data.</text>
</comment>
<keyword evidence="2" id="KW-1185">Reference proteome</keyword>
<reference evidence="1 2" key="1">
    <citation type="submission" date="2021-11" db="EMBL/GenBank/DDBJ databases">
        <authorList>
            <person name="Oh E.-T."/>
            <person name="Kim S.-B."/>
        </authorList>
    </citation>
    <scope>NUCLEOTIDE SEQUENCE [LARGE SCALE GENOMIC DNA]</scope>
    <source>
        <strain evidence="1 2">MMS20-SJTR3</strain>
    </source>
</reference>
<dbReference type="Proteomes" id="UP001431019">
    <property type="component" value="Unassembled WGS sequence"/>
</dbReference>
<dbReference type="RefSeq" id="WP_230508527.1">
    <property type="nucleotide sequence ID" value="NZ_JAJITD010000003.1"/>
</dbReference>
<evidence type="ECO:0000313" key="1">
    <source>
        <dbReference type="EMBL" id="MCC8392319.1"/>
    </source>
</evidence>
<name>A0ABS8JRE7_9BURK</name>